<accession>A0A9W9FGP0</accession>
<organism evidence="3 4">
    <name type="scientific">Penicillium argentinense</name>
    <dbReference type="NCBI Taxonomy" id="1131581"/>
    <lineage>
        <taxon>Eukaryota</taxon>
        <taxon>Fungi</taxon>
        <taxon>Dikarya</taxon>
        <taxon>Ascomycota</taxon>
        <taxon>Pezizomycotina</taxon>
        <taxon>Eurotiomycetes</taxon>
        <taxon>Eurotiomycetidae</taxon>
        <taxon>Eurotiales</taxon>
        <taxon>Aspergillaceae</taxon>
        <taxon>Penicillium</taxon>
    </lineage>
</organism>
<dbReference type="Proteomes" id="UP001149074">
    <property type="component" value="Unassembled WGS sequence"/>
</dbReference>
<feature type="compositionally biased region" description="Basic and acidic residues" evidence="1">
    <location>
        <begin position="534"/>
        <end position="563"/>
    </location>
</feature>
<evidence type="ECO:0000313" key="3">
    <source>
        <dbReference type="EMBL" id="KAJ5099852.1"/>
    </source>
</evidence>
<feature type="region of interest" description="Disordered" evidence="1">
    <location>
        <begin position="470"/>
        <end position="500"/>
    </location>
</feature>
<sequence length="592" mass="64550">MSSLIALPLSLSFFLSNIRPNPNPSPHAFQGFWKGAPQTIMETSPLSLAHTHARNAVLETRKSNPVAASEEHDLAAGEFASAILKSSDHEAVRTLKLLEAHHKQMAEILRFQPEQQADATALPSLDTPSANLTSQTSVAEIAHSPKTSSQDAQVQLSRPPRLISRESSSIASNLASARGIPSHPQRGSPVSPSLSSHQAGAKMTEVSSRTSETRIKNRQSRANATRPPWSPPLPSTSEISSHEVVPRGSPNTRSRPAKILPLAIPSNDFTPPLKAPLAFTGLPMTSDGSTKTETGNRKSLATAKLDRHQAHSDRKSSIQDSPDVSRHFSRAALRSIQENNGTSPNNTAESFYVVPTTGGTMSYAGILSRAEKEARRNSADDGNENFVDAREMQSSPEMLQNSAKKPRSRRNNHGIEEVYFPMRTPKTMEELAVENEALKELSDTLSKRLHMWEVNAQSSSMALQQSLRAMHNQNTGSPDLRTPGLSAGVSTALSSTTESDPKVKELQDILLKSEQKLERAARENDRLKNTLGRYRERWEKLKEGAKTRRESLVAEGEGSKKPDTTISPHPDIESPNKSEAETETERAAAVGS</sequence>
<feature type="compositionally biased region" description="Polar residues" evidence="1">
    <location>
        <begin position="188"/>
        <end position="198"/>
    </location>
</feature>
<feature type="chain" id="PRO_5040813340" description="Spindle pole body-associated protein cut12 domain-containing protein" evidence="2">
    <location>
        <begin position="21"/>
        <end position="592"/>
    </location>
</feature>
<name>A0A9W9FGP0_9EURO</name>
<reference evidence="3" key="2">
    <citation type="journal article" date="2023" name="IMA Fungus">
        <title>Comparative genomic study of the Penicillium genus elucidates a diverse pangenome and 15 lateral gene transfer events.</title>
        <authorList>
            <person name="Petersen C."/>
            <person name="Sorensen T."/>
            <person name="Nielsen M.R."/>
            <person name="Sondergaard T.E."/>
            <person name="Sorensen J.L."/>
            <person name="Fitzpatrick D.A."/>
            <person name="Frisvad J.C."/>
            <person name="Nielsen K.L."/>
        </authorList>
    </citation>
    <scope>NUCLEOTIDE SEQUENCE</scope>
    <source>
        <strain evidence="3">IBT 30761</strain>
    </source>
</reference>
<dbReference type="RefSeq" id="XP_056475506.1">
    <property type="nucleotide sequence ID" value="XM_056619347.1"/>
</dbReference>
<dbReference type="PANTHER" id="PTHR40130">
    <property type="entry name" value="EXPRESSED PROTEIN"/>
    <property type="match status" value="1"/>
</dbReference>
<reference evidence="3" key="1">
    <citation type="submission" date="2022-11" db="EMBL/GenBank/DDBJ databases">
        <authorList>
            <person name="Petersen C."/>
        </authorList>
    </citation>
    <scope>NUCLEOTIDE SEQUENCE</scope>
    <source>
        <strain evidence="3">IBT 30761</strain>
    </source>
</reference>
<feature type="region of interest" description="Disordered" evidence="1">
    <location>
        <begin position="302"/>
        <end position="324"/>
    </location>
</feature>
<feature type="compositionally biased region" description="Basic and acidic residues" evidence="1">
    <location>
        <begin position="304"/>
        <end position="317"/>
    </location>
</feature>
<feature type="compositionally biased region" description="Polar residues" evidence="1">
    <location>
        <begin position="165"/>
        <end position="175"/>
    </location>
</feature>
<feature type="signal peptide" evidence="2">
    <location>
        <begin position="1"/>
        <end position="20"/>
    </location>
</feature>
<evidence type="ECO:0000256" key="2">
    <source>
        <dbReference type="SAM" id="SignalP"/>
    </source>
</evidence>
<feature type="compositionally biased region" description="Polar residues" evidence="1">
    <location>
        <begin position="488"/>
        <end position="498"/>
    </location>
</feature>
<protein>
    <recommendedName>
        <fullName evidence="5">Spindle pole body-associated protein cut12 domain-containing protein</fullName>
    </recommendedName>
</protein>
<comment type="caution">
    <text evidence="3">The sequence shown here is derived from an EMBL/GenBank/DDBJ whole genome shotgun (WGS) entry which is preliminary data.</text>
</comment>
<feature type="compositionally biased region" description="Basic and acidic residues" evidence="1">
    <location>
        <begin position="570"/>
        <end position="586"/>
    </location>
</feature>
<keyword evidence="4" id="KW-1185">Reference proteome</keyword>
<feature type="region of interest" description="Disordered" evidence="1">
    <location>
        <begin position="534"/>
        <end position="592"/>
    </location>
</feature>
<feature type="compositionally biased region" description="Polar residues" evidence="1">
    <location>
        <begin position="145"/>
        <end position="156"/>
    </location>
</feature>
<evidence type="ECO:0000313" key="4">
    <source>
        <dbReference type="Proteomes" id="UP001149074"/>
    </source>
</evidence>
<feature type="region of interest" description="Disordered" evidence="1">
    <location>
        <begin position="139"/>
        <end position="257"/>
    </location>
</feature>
<evidence type="ECO:0000256" key="1">
    <source>
        <dbReference type="SAM" id="MobiDB-lite"/>
    </source>
</evidence>
<evidence type="ECO:0008006" key="5">
    <source>
        <dbReference type="Google" id="ProtNLM"/>
    </source>
</evidence>
<dbReference type="GeneID" id="81358326"/>
<gene>
    <name evidence="3" type="ORF">N7532_006853</name>
</gene>
<dbReference type="Gene3D" id="1.20.58.80">
    <property type="entry name" value="Phosphotransferase system, lactose/cellobiose-type IIA subunit"/>
    <property type="match status" value="1"/>
</dbReference>
<dbReference type="EMBL" id="JAPQKI010000005">
    <property type="protein sequence ID" value="KAJ5099852.1"/>
    <property type="molecule type" value="Genomic_DNA"/>
</dbReference>
<dbReference type="OrthoDB" id="3197614at2759"/>
<dbReference type="AlphaFoldDB" id="A0A9W9FGP0"/>
<dbReference type="PANTHER" id="PTHR40130:SF1">
    <property type="entry name" value="SPINDLE POLE BODY-ASSOCIATED PROTEIN CUT12 DOMAIN-CONTAINING PROTEIN"/>
    <property type="match status" value="1"/>
</dbReference>
<keyword evidence="2" id="KW-0732">Signal</keyword>
<proteinExistence type="predicted"/>